<dbReference type="PANTHER" id="PTHR23225:SF2">
    <property type="entry name" value="AT09679P-RELATED"/>
    <property type="match status" value="1"/>
</dbReference>
<dbReference type="InterPro" id="IPR039970">
    <property type="entry name" value="TF_Grauzone"/>
</dbReference>
<feature type="region of interest" description="Disordered" evidence="1">
    <location>
        <begin position="328"/>
        <end position="356"/>
    </location>
</feature>
<feature type="region of interest" description="Disordered" evidence="1">
    <location>
        <begin position="133"/>
        <end position="274"/>
    </location>
</feature>
<evidence type="ECO:0008006" key="4">
    <source>
        <dbReference type="Google" id="ProtNLM"/>
    </source>
</evidence>
<feature type="compositionally biased region" description="Polar residues" evidence="1">
    <location>
        <begin position="148"/>
        <end position="163"/>
    </location>
</feature>
<feature type="compositionally biased region" description="Acidic residues" evidence="1">
    <location>
        <begin position="174"/>
        <end position="193"/>
    </location>
</feature>
<evidence type="ECO:0000313" key="2">
    <source>
        <dbReference type="EMBL" id="KAK5957436.1"/>
    </source>
</evidence>
<organism evidence="2 3">
    <name type="scientific">Knufia fluminis</name>
    <dbReference type="NCBI Taxonomy" id="191047"/>
    <lineage>
        <taxon>Eukaryota</taxon>
        <taxon>Fungi</taxon>
        <taxon>Dikarya</taxon>
        <taxon>Ascomycota</taxon>
        <taxon>Pezizomycotina</taxon>
        <taxon>Eurotiomycetes</taxon>
        <taxon>Chaetothyriomycetidae</taxon>
        <taxon>Chaetothyriales</taxon>
        <taxon>Trichomeriaceae</taxon>
        <taxon>Knufia</taxon>
    </lineage>
</organism>
<dbReference type="PANTHER" id="PTHR23225">
    <property type="entry name" value="ZINC FINGER PROTEIN"/>
    <property type="match status" value="1"/>
</dbReference>
<sequence length="572" mass="63982">MQSMPRHDGLFELGQTFRYVSPGATHASSLSEASYSGESVYSIETQTHPIRYSTNAASIPTQHTLKLSDSSNAQNLPWQPQSRRTVLRWQPPTVAPSVLPSQPSMPLEDEPEQENDKDVTLVFNDDAASVHMRSPVQMPQPEEVEFSEPTTDSNTSLGSNYQAKKSIKENHSEDDFDGDEDEDRAPADNESDSDYQAQPRKRKGARNTSTKNPRSPNHKRKSSTHSTQGNCRVHKRTGSTTNPAISSHTRRSSKSKPAKKGPIFSRTDSSKTQQISKADRVFPCTFHHFGCPAEFPNKNEWKRHVACQHLQLGYYRCDLDGCNPDNVAPSTSSRRHSSQALAKHTATSPDQQLTDADQDQSTILIYNDFNRKDLFTQHCRRMHGPTRNISLCTSSNKKGTCHASKEDEARFETELTAIRTRCWSIRRKAPGRSNCGFCGRVFDAAYYTGGDGSGDTNAEEKAWEERMEHIGRHYEKEVVYKSGEDVDEDLVEWGVATGVLCRLDDGRAWLVSAELPVDGGDDVRVKSEEQEGSVRRARRQPSRTVVVRKFEALGCPVKKEGDSDEDADGEVE</sequence>
<accession>A0AAN8EZT4</accession>
<dbReference type="EMBL" id="JAKLMC020000003">
    <property type="protein sequence ID" value="KAK5957436.1"/>
    <property type="molecule type" value="Genomic_DNA"/>
</dbReference>
<feature type="compositionally biased region" description="Polar residues" evidence="1">
    <location>
        <begin position="345"/>
        <end position="356"/>
    </location>
</feature>
<feature type="compositionally biased region" description="Polar residues" evidence="1">
    <location>
        <begin position="206"/>
        <end position="215"/>
    </location>
</feature>
<feature type="region of interest" description="Disordered" evidence="1">
    <location>
        <begin position="93"/>
        <end position="116"/>
    </location>
</feature>
<keyword evidence="3" id="KW-1185">Reference proteome</keyword>
<protein>
    <recommendedName>
        <fullName evidence="4">C2H2-type domain-containing protein</fullName>
    </recommendedName>
</protein>
<evidence type="ECO:0000313" key="3">
    <source>
        <dbReference type="Proteomes" id="UP001316803"/>
    </source>
</evidence>
<feature type="region of interest" description="Disordered" evidence="1">
    <location>
        <begin position="520"/>
        <end position="543"/>
    </location>
</feature>
<dbReference type="AlphaFoldDB" id="A0AAN8EZT4"/>
<dbReference type="Proteomes" id="UP001316803">
    <property type="component" value="Unassembled WGS sequence"/>
</dbReference>
<feature type="compositionally biased region" description="Polar residues" evidence="1">
    <location>
        <begin position="238"/>
        <end position="247"/>
    </location>
</feature>
<evidence type="ECO:0000256" key="1">
    <source>
        <dbReference type="SAM" id="MobiDB-lite"/>
    </source>
</evidence>
<feature type="compositionally biased region" description="Basic residues" evidence="1">
    <location>
        <begin position="248"/>
        <end position="259"/>
    </location>
</feature>
<dbReference type="GO" id="GO:0003700">
    <property type="term" value="F:DNA-binding transcription factor activity"/>
    <property type="evidence" value="ECO:0007669"/>
    <property type="project" value="InterPro"/>
</dbReference>
<gene>
    <name evidence="2" type="ORF">OHC33_001810</name>
</gene>
<proteinExistence type="predicted"/>
<name>A0AAN8EZT4_9EURO</name>
<feature type="compositionally biased region" description="Basic and acidic residues" evidence="1">
    <location>
        <begin position="521"/>
        <end position="534"/>
    </location>
</feature>
<comment type="caution">
    <text evidence="2">The sequence shown here is derived from an EMBL/GenBank/DDBJ whole genome shotgun (WGS) entry which is preliminary data.</text>
</comment>
<reference evidence="2 3" key="1">
    <citation type="submission" date="2022-12" db="EMBL/GenBank/DDBJ databases">
        <title>Genomic features and morphological characterization of a novel Knufia sp. strain isolated from spacecraft assembly facility.</title>
        <authorList>
            <person name="Teixeira M."/>
            <person name="Chander A.M."/>
            <person name="Stajich J.E."/>
            <person name="Venkateswaran K."/>
        </authorList>
    </citation>
    <scope>NUCLEOTIDE SEQUENCE [LARGE SCALE GENOMIC DNA]</scope>
    <source>
        <strain evidence="2 3">FJI-L2-BK-P2</strain>
    </source>
</reference>